<dbReference type="Pfam" id="PF13432">
    <property type="entry name" value="TPR_16"/>
    <property type="match status" value="1"/>
</dbReference>
<evidence type="ECO:0000256" key="2">
    <source>
        <dbReference type="SAM" id="MobiDB-lite"/>
    </source>
</evidence>
<dbReference type="InterPro" id="IPR011990">
    <property type="entry name" value="TPR-like_helical_dom_sf"/>
</dbReference>
<name>A0AAV9IUY1_CYACA</name>
<feature type="compositionally biased region" description="Polar residues" evidence="2">
    <location>
        <begin position="196"/>
        <end position="206"/>
    </location>
</feature>
<feature type="region of interest" description="Disordered" evidence="2">
    <location>
        <begin position="101"/>
        <end position="128"/>
    </location>
</feature>
<feature type="compositionally biased region" description="Low complexity" evidence="2">
    <location>
        <begin position="344"/>
        <end position="362"/>
    </location>
</feature>
<dbReference type="Pfam" id="PF13424">
    <property type="entry name" value="TPR_12"/>
    <property type="match status" value="1"/>
</dbReference>
<accession>A0AAV9IUY1</accession>
<evidence type="ECO:0000256" key="1">
    <source>
        <dbReference type="PROSITE-ProRule" id="PRU00339"/>
    </source>
</evidence>
<feature type="compositionally biased region" description="Low complexity" evidence="2">
    <location>
        <begin position="161"/>
        <end position="171"/>
    </location>
</feature>
<dbReference type="InterPro" id="IPR044624">
    <property type="entry name" value="Mbb1-like"/>
</dbReference>
<dbReference type="Gene3D" id="1.25.40.10">
    <property type="entry name" value="Tetratricopeptide repeat domain"/>
    <property type="match status" value="1"/>
</dbReference>
<feature type="compositionally biased region" description="Basic residues" evidence="2">
    <location>
        <begin position="174"/>
        <end position="185"/>
    </location>
</feature>
<evidence type="ECO:0008006" key="5">
    <source>
        <dbReference type="Google" id="ProtNLM"/>
    </source>
</evidence>
<feature type="repeat" description="TPR" evidence="1">
    <location>
        <begin position="513"/>
        <end position="546"/>
    </location>
</feature>
<gene>
    <name evidence="3" type="ORF">CDCA_CDCA07G2124</name>
</gene>
<feature type="region of interest" description="Disordered" evidence="2">
    <location>
        <begin position="147"/>
        <end position="394"/>
    </location>
</feature>
<dbReference type="SUPFAM" id="SSF48452">
    <property type="entry name" value="TPR-like"/>
    <property type="match status" value="1"/>
</dbReference>
<dbReference type="EMBL" id="JANCYW010000007">
    <property type="protein sequence ID" value="KAK4536099.1"/>
    <property type="molecule type" value="Genomic_DNA"/>
</dbReference>
<feature type="repeat" description="TPR" evidence="1">
    <location>
        <begin position="581"/>
        <end position="614"/>
    </location>
</feature>
<sequence length="801" mass="85958">MAGSDVAFTAVMGASEDRMGRAALETGQKLCFAAPFLCTRGHCGVLRRSLRASDVGVAPRRGWLGVAVARRVTPRPAAALWPAASARVAPVAPRLLLDSVTSRERSGEVSRAAREHGGAAPELTMSAARGDSQDDLLQEEAEALMSGDAVPAGEPKRGRARSAASPAASAEAPRRRRGRPRGSRNAKKDTAEKASTVDSNTQQQENGVKASDRVSPDKSSPAPIDEAISSTPSPTSDPEAMPSAVPATFAANAAGTVASADERTPHPTAAGDPAATSPNERQPLSASATAPAAAATSANEQRANAQAGDEEEEMSVLIGPPRRSRPAEVGSSNEPAGGPITGDANATWASATVASAASGSSSHHTESTWPDAPKRHRSIDLFDNAPGVKLPDSATDQTSLAELLESMEPAESIWRKGKLAESRGLNKLAQRLYRRAVQIDRLLGRAWLDLAKVTGRIGGGLAQTRLVLLEALSVNQENPFLWQAVGSIEQRMGNLEDARESYKRGIEYDPRHVPIFTSWGRMEANVGNYERARELFERGERFDPQSSRLLLAWADMERRAGNHAAAEQLIERAQRTSAQSPFVLVSLAAVALRDGKVDKARNLYQEALRADPGNVTALDHWGRLEASQRGREAEARALFERAIRAAEASGSKDPRPLHNLAELERCAGRSQAAESLLQRALAIQPKDGLLWYAYGTLLMEAGGRVEQARRCFEQAAALSPRDWRVLDRWSELENQAGRTSESNVLLHRSYALRYGARGEFCILSCAITRDTDPRQQSSTHPWAWSDAEMKTERLAKGGGGG</sequence>
<evidence type="ECO:0000313" key="3">
    <source>
        <dbReference type="EMBL" id="KAK4536099.1"/>
    </source>
</evidence>
<dbReference type="InterPro" id="IPR003107">
    <property type="entry name" value="HAT"/>
</dbReference>
<dbReference type="GO" id="GO:0006397">
    <property type="term" value="P:mRNA processing"/>
    <property type="evidence" value="ECO:0007669"/>
    <property type="project" value="InterPro"/>
</dbReference>
<organism evidence="3 4">
    <name type="scientific">Cyanidium caldarium</name>
    <name type="common">Red alga</name>
    <dbReference type="NCBI Taxonomy" id="2771"/>
    <lineage>
        <taxon>Eukaryota</taxon>
        <taxon>Rhodophyta</taxon>
        <taxon>Bangiophyceae</taxon>
        <taxon>Cyanidiales</taxon>
        <taxon>Cyanidiaceae</taxon>
        <taxon>Cyanidium</taxon>
    </lineage>
</organism>
<dbReference type="AlphaFoldDB" id="A0AAV9IUY1"/>
<protein>
    <recommendedName>
        <fullName evidence="5">PsbB mRNA maturation factor Mbb1</fullName>
    </recommendedName>
</protein>
<feature type="compositionally biased region" description="Low complexity" evidence="2">
    <location>
        <begin position="242"/>
        <end position="259"/>
    </location>
</feature>
<dbReference type="GO" id="GO:0003729">
    <property type="term" value="F:mRNA binding"/>
    <property type="evidence" value="ECO:0007669"/>
    <property type="project" value="InterPro"/>
</dbReference>
<comment type="caution">
    <text evidence="3">The sequence shown here is derived from an EMBL/GenBank/DDBJ whole genome shotgun (WGS) entry which is preliminary data.</text>
</comment>
<dbReference type="PANTHER" id="PTHR44917">
    <property type="entry name" value="PROTEIN HIGH CHLOROPHYLL FLUORESCENT 107"/>
    <property type="match status" value="1"/>
</dbReference>
<dbReference type="InterPro" id="IPR019734">
    <property type="entry name" value="TPR_rpt"/>
</dbReference>
<dbReference type="SMART" id="SM00386">
    <property type="entry name" value="HAT"/>
    <property type="match status" value="8"/>
</dbReference>
<dbReference type="Proteomes" id="UP001301350">
    <property type="component" value="Unassembled WGS sequence"/>
</dbReference>
<dbReference type="Pfam" id="PF13181">
    <property type="entry name" value="TPR_8"/>
    <property type="match status" value="1"/>
</dbReference>
<reference evidence="3 4" key="1">
    <citation type="submission" date="2022-07" db="EMBL/GenBank/DDBJ databases">
        <title>Genome-wide signatures of adaptation to extreme environments.</title>
        <authorList>
            <person name="Cho C.H."/>
            <person name="Yoon H.S."/>
        </authorList>
    </citation>
    <scope>NUCLEOTIDE SEQUENCE [LARGE SCALE GENOMIC DNA]</scope>
    <source>
        <strain evidence="3 4">DBV 063 E5</strain>
    </source>
</reference>
<keyword evidence="4" id="KW-1185">Reference proteome</keyword>
<keyword evidence="1" id="KW-0802">TPR repeat</keyword>
<dbReference type="PROSITE" id="PS50005">
    <property type="entry name" value="TPR"/>
    <property type="match status" value="3"/>
</dbReference>
<feature type="compositionally biased region" description="Basic and acidic residues" evidence="2">
    <location>
        <begin position="101"/>
        <end position="117"/>
    </location>
</feature>
<dbReference type="SMART" id="SM00028">
    <property type="entry name" value="TPR"/>
    <property type="match status" value="7"/>
</dbReference>
<proteinExistence type="predicted"/>
<feature type="repeat" description="TPR" evidence="1">
    <location>
        <begin position="479"/>
        <end position="512"/>
    </location>
</feature>
<dbReference type="PANTHER" id="PTHR44917:SF1">
    <property type="entry name" value="PROTEIN HIGH CHLOROPHYLL FLUORESCENT 107"/>
    <property type="match status" value="1"/>
</dbReference>
<evidence type="ECO:0000313" key="4">
    <source>
        <dbReference type="Proteomes" id="UP001301350"/>
    </source>
</evidence>
<feature type="compositionally biased region" description="Low complexity" evidence="2">
    <location>
        <begin position="285"/>
        <end position="298"/>
    </location>
</feature>